<proteinExistence type="predicted"/>
<protein>
    <submittedName>
        <fullName evidence="1">Unknow</fullName>
    </submittedName>
</protein>
<organism evidence="1">
    <name type="scientific">Vibrio campbellii</name>
    <dbReference type="NCBI Taxonomy" id="680"/>
    <lineage>
        <taxon>Bacteria</taxon>
        <taxon>Pseudomonadati</taxon>
        <taxon>Pseudomonadota</taxon>
        <taxon>Gammaproteobacteria</taxon>
        <taxon>Vibrionales</taxon>
        <taxon>Vibrionaceae</taxon>
        <taxon>Vibrio</taxon>
    </lineage>
</organism>
<evidence type="ECO:0000313" key="1">
    <source>
        <dbReference type="EMBL" id="ARR10471.1"/>
    </source>
</evidence>
<geneLocation type="plasmid" evidence="1">
    <name>pVCGX3</name>
</geneLocation>
<reference evidence="1" key="1">
    <citation type="submission" date="2017-03" db="EMBL/GenBank/DDBJ databases">
        <title>Vibrio campbellii Genome sequencing and assembly.</title>
        <authorList>
            <person name="Dong X."/>
        </authorList>
    </citation>
    <scope>NUCLEOTIDE SEQUENCE [LARGE SCALE GENOMIC DNA]</scope>
    <source>
        <strain evidence="1">20130629003S01</strain>
        <plasmid evidence="1">pVCGX3</plasmid>
    </source>
</reference>
<accession>A0AAC9SP61</accession>
<sequence length="29" mass="3316">MTKDRPESALNRKGDVFIEIDRPSAILNE</sequence>
<dbReference type="EMBL" id="CP020080">
    <property type="protein sequence ID" value="ARR10471.1"/>
    <property type="molecule type" value="Genomic_DNA"/>
</dbReference>
<keyword evidence="1" id="KW-0614">Plasmid</keyword>
<gene>
    <name evidence="1" type="ORF">Vc3S01_p30129</name>
</gene>
<dbReference type="AlphaFoldDB" id="A0AAC9SP61"/>
<name>A0AAC9SP61_9VIBR</name>